<evidence type="ECO:0000313" key="4">
    <source>
        <dbReference type="EMBL" id="CDS39571.1"/>
    </source>
</evidence>
<keyword evidence="5" id="KW-1185">Reference proteome</keyword>
<dbReference type="EMBL" id="LN902842">
    <property type="protein sequence ID" value="CDS39571.1"/>
    <property type="molecule type" value="Genomic_DNA"/>
</dbReference>
<dbReference type="OrthoDB" id="7464126at2759"/>
<feature type="repeat" description="ANK" evidence="3">
    <location>
        <begin position="118"/>
        <end position="139"/>
    </location>
</feature>
<dbReference type="OMA" id="LQCDKVD"/>
<name>A0A068Y8J5_ECHMU</name>
<dbReference type="InterPro" id="IPR036770">
    <property type="entry name" value="Ankyrin_rpt-contain_sf"/>
</dbReference>
<dbReference type="STRING" id="6211.A0A068Y8J5"/>
<organism evidence="4 5">
    <name type="scientific">Echinococcus multilocularis</name>
    <name type="common">Fox tapeworm</name>
    <dbReference type="NCBI Taxonomy" id="6211"/>
    <lineage>
        <taxon>Eukaryota</taxon>
        <taxon>Metazoa</taxon>
        <taxon>Spiralia</taxon>
        <taxon>Lophotrochozoa</taxon>
        <taxon>Platyhelminthes</taxon>
        <taxon>Cestoda</taxon>
        <taxon>Eucestoda</taxon>
        <taxon>Cyclophyllidea</taxon>
        <taxon>Taeniidae</taxon>
        <taxon>Echinococcus</taxon>
    </lineage>
</organism>
<gene>
    <name evidence="4" type="ORF">EmuJ_000710600</name>
</gene>
<dbReference type="PANTHER" id="PTHR24166:SF48">
    <property type="entry name" value="PROTEIN VAPYRIN"/>
    <property type="match status" value="1"/>
</dbReference>
<reference evidence="4" key="2">
    <citation type="submission" date="2015-11" db="EMBL/GenBank/DDBJ databases">
        <authorList>
            <person name="Zhang Y."/>
            <person name="Guo Z."/>
        </authorList>
    </citation>
    <scope>NUCLEOTIDE SEQUENCE</scope>
</reference>
<dbReference type="PRINTS" id="PR01415">
    <property type="entry name" value="ANKYRIN"/>
</dbReference>
<dbReference type="eggNOG" id="KOG0504">
    <property type="taxonomic scope" value="Eukaryota"/>
</dbReference>
<dbReference type="PROSITE" id="PS50297">
    <property type="entry name" value="ANK_REP_REGION"/>
    <property type="match status" value="4"/>
</dbReference>
<feature type="repeat" description="ANK" evidence="3">
    <location>
        <begin position="52"/>
        <end position="84"/>
    </location>
</feature>
<dbReference type="InterPro" id="IPR050889">
    <property type="entry name" value="Dendritic_Spine_Reg/Scaffold"/>
</dbReference>
<evidence type="ECO:0000256" key="3">
    <source>
        <dbReference type="PROSITE-ProRule" id="PRU00023"/>
    </source>
</evidence>
<dbReference type="Gene3D" id="1.25.40.20">
    <property type="entry name" value="Ankyrin repeat-containing domain"/>
    <property type="match status" value="4"/>
</dbReference>
<keyword evidence="2 3" id="KW-0040">ANK repeat</keyword>
<evidence type="ECO:0000256" key="1">
    <source>
        <dbReference type="ARBA" id="ARBA00022737"/>
    </source>
</evidence>
<feature type="repeat" description="ANK" evidence="3">
    <location>
        <begin position="85"/>
        <end position="117"/>
    </location>
</feature>
<dbReference type="SMART" id="SM00248">
    <property type="entry name" value="ANK"/>
    <property type="match status" value="9"/>
</dbReference>
<evidence type="ECO:0000313" key="5">
    <source>
        <dbReference type="Proteomes" id="UP000017246"/>
    </source>
</evidence>
<proteinExistence type="predicted"/>
<dbReference type="PROSITE" id="PS50088">
    <property type="entry name" value="ANK_REPEAT"/>
    <property type="match status" value="5"/>
</dbReference>
<reference evidence="4" key="1">
    <citation type="journal article" date="2013" name="Nature">
        <title>The genomes of four tapeworm species reveal adaptations to parasitism.</title>
        <authorList>
            <person name="Tsai I.J."/>
            <person name="Zarowiecki M."/>
            <person name="Holroyd N."/>
            <person name="Garciarrubio A."/>
            <person name="Sanchez-Flores A."/>
            <person name="Brooks K.L."/>
            <person name="Tracey A."/>
            <person name="Bobes R.J."/>
            <person name="Fragoso G."/>
            <person name="Sciutto E."/>
            <person name="Aslett M."/>
            <person name="Beasley H."/>
            <person name="Bennett H.M."/>
            <person name="Cai J."/>
            <person name="Camicia F."/>
            <person name="Clark R."/>
            <person name="Cucher M."/>
            <person name="De Silva N."/>
            <person name="Day T.A."/>
            <person name="Deplazes P."/>
            <person name="Estrada K."/>
            <person name="Fernandez C."/>
            <person name="Holland P.W."/>
            <person name="Hou J."/>
            <person name="Hu S."/>
            <person name="Huckvale T."/>
            <person name="Hung S.S."/>
            <person name="Kamenetzky L."/>
            <person name="Keane J.A."/>
            <person name="Kiss F."/>
            <person name="Koziol U."/>
            <person name="Lambert O."/>
            <person name="Liu K."/>
            <person name="Luo X."/>
            <person name="Luo Y."/>
            <person name="Macchiaroli N."/>
            <person name="Nichol S."/>
            <person name="Paps J."/>
            <person name="Parkinson J."/>
            <person name="Pouchkina-Stantcheva N."/>
            <person name="Riddiford N."/>
            <person name="Rosenzvit M."/>
            <person name="Salinas G."/>
            <person name="Wasmuth J.D."/>
            <person name="Zamanian M."/>
            <person name="Zheng Y."/>
            <person name="Cai X."/>
            <person name="Soberon X."/>
            <person name="Olson P.D."/>
            <person name="Laclette J.P."/>
            <person name="Brehm K."/>
            <person name="Berriman M."/>
            <person name="Garciarrubio A."/>
            <person name="Bobes R.J."/>
            <person name="Fragoso G."/>
            <person name="Sanchez-Flores A."/>
            <person name="Estrada K."/>
            <person name="Cevallos M.A."/>
            <person name="Morett E."/>
            <person name="Gonzalez V."/>
            <person name="Portillo T."/>
            <person name="Ochoa-Leyva A."/>
            <person name="Jose M.V."/>
            <person name="Sciutto E."/>
            <person name="Landa A."/>
            <person name="Jimenez L."/>
            <person name="Valdes V."/>
            <person name="Carrero J.C."/>
            <person name="Larralde C."/>
            <person name="Morales-Montor J."/>
            <person name="Limon-Lason J."/>
            <person name="Soberon X."/>
            <person name="Laclette J.P."/>
        </authorList>
    </citation>
    <scope>NUCLEOTIDE SEQUENCE [LARGE SCALE GENOMIC DNA]</scope>
</reference>
<dbReference type="Proteomes" id="UP000017246">
    <property type="component" value="Unassembled WGS sequence"/>
</dbReference>
<feature type="repeat" description="ANK" evidence="3">
    <location>
        <begin position="251"/>
        <end position="283"/>
    </location>
</feature>
<dbReference type="SUPFAM" id="SSF48403">
    <property type="entry name" value="Ankyrin repeat"/>
    <property type="match status" value="1"/>
</dbReference>
<protein>
    <submittedName>
        <fullName evidence="4">Ankyrin domain repeat containing protein</fullName>
    </submittedName>
</protein>
<accession>A0A068Y8J5</accession>
<feature type="repeat" description="ANK" evidence="3">
    <location>
        <begin position="185"/>
        <end position="217"/>
    </location>
</feature>
<dbReference type="PANTHER" id="PTHR24166">
    <property type="entry name" value="ROLLING PEBBLES, ISOFORM B"/>
    <property type="match status" value="1"/>
</dbReference>
<dbReference type="Pfam" id="PF12796">
    <property type="entry name" value="Ank_2"/>
    <property type="match status" value="2"/>
</dbReference>
<dbReference type="Pfam" id="PF00023">
    <property type="entry name" value="Ank"/>
    <property type="match status" value="1"/>
</dbReference>
<dbReference type="InterPro" id="IPR002110">
    <property type="entry name" value="Ankyrin_rpt"/>
</dbReference>
<dbReference type="AlphaFoldDB" id="A0A068Y8J5"/>
<evidence type="ECO:0000256" key="2">
    <source>
        <dbReference type="ARBA" id="ARBA00023043"/>
    </source>
</evidence>
<sequence>MSGSWQNADNWPAVRVDKSGIALLKAVFRGDAHAVRQLLQKGTNPNMYEVRGRKTPLIVAAEHGYYEVMYDLLEHKASVSQTDGWGNTPLHSAAAAGHLDCVMLLLLRHSPLELANRSQRTPLMVAAMEGHTEVVRHLLGCNAILSPQLNGNKESALTLACKSGKVEIVKLFLDRGPPIADRRGELNAALREAVLLGHVELVQILLNHGADANHYDDTYTPLIFLAISSNNVNTLDLLITNGANIEQLDGQGYTPLMEATRTGKIEMVAALLAAGANANARRIGGRDTALSLARSQGYTEICKLVSKASVKRTS</sequence>
<keyword evidence="1" id="KW-0677">Repeat</keyword>